<dbReference type="Proteomes" id="UP000031623">
    <property type="component" value="Chromosome"/>
</dbReference>
<evidence type="ECO:0000313" key="3">
    <source>
        <dbReference type="Proteomes" id="UP000031623"/>
    </source>
</evidence>
<dbReference type="AlphaFoldDB" id="A0A090BVW6"/>
<dbReference type="STRING" id="40754.THII_3274"/>
<keyword evidence="3" id="KW-1185">Reference proteome</keyword>
<dbReference type="HOGENOM" id="CLU_2262535_0_0_6"/>
<proteinExistence type="predicted"/>
<keyword evidence="1" id="KW-0472">Membrane</keyword>
<keyword evidence="2" id="KW-0456">Lyase</keyword>
<gene>
    <name evidence="2" type="ORF">THII_3274</name>
</gene>
<keyword evidence="1" id="KW-1133">Transmembrane helix</keyword>
<keyword evidence="1" id="KW-0812">Transmembrane</keyword>
<protein>
    <submittedName>
        <fullName evidence="2">PBS lyase HEAT-like repeat protein</fullName>
    </submittedName>
</protein>
<sequence length="103" mass="11841">MIFFLKYDWNEKYKNRQRLIRLALGASLVVSAGGAVLLGYDGWINYTSYHVRLSLKSGISDTIELYQGKVGTMDIFGQQAYLYKTDYTRADIEADKLYQLPID</sequence>
<evidence type="ECO:0000313" key="2">
    <source>
        <dbReference type="EMBL" id="BAP57571.1"/>
    </source>
</evidence>
<name>A0A090BVW6_9GAMM</name>
<organism evidence="2 3">
    <name type="scientific">Thioploca ingrica</name>
    <dbReference type="NCBI Taxonomy" id="40754"/>
    <lineage>
        <taxon>Bacteria</taxon>
        <taxon>Pseudomonadati</taxon>
        <taxon>Pseudomonadota</taxon>
        <taxon>Gammaproteobacteria</taxon>
        <taxon>Thiotrichales</taxon>
        <taxon>Thiotrichaceae</taxon>
        <taxon>Thioploca</taxon>
    </lineage>
</organism>
<reference evidence="2 3" key="1">
    <citation type="journal article" date="2014" name="ISME J.">
        <title>Ecophysiology of Thioploca ingrica as revealed by the complete genome sequence supplemented with proteomic evidence.</title>
        <authorList>
            <person name="Kojima H."/>
            <person name="Ogura Y."/>
            <person name="Yamamoto N."/>
            <person name="Togashi T."/>
            <person name="Mori H."/>
            <person name="Watanabe T."/>
            <person name="Nemoto F."/>
            <person name="Kurokawa K."/>
            <person name="Hayashi T."/>
            <person name="Fukui M."/>
        </authorList>
    </citation>
    <scope>NUCLEOTIDE SEQUENCE [LARGE SCALE GENOMIC DNA]</scope>
</reference>
<dbReference type="KEGG" id="tig:THII_3274"/>
<feature type="transmembrane region" description="Helical" evidence="1">
    <location>
        <begin position="20"/>
        <end position="40"/>
    </location>
</feature>
<dbReference type="EMBL" id="AP014633">
    <property type="protein sequence ID" value="BAP57571.1"/>
    <property type="molecule type" value="Genomic_DNA"/>
</dbReference>
<accession>A0A090BVW6</accession>
<dbReference type="GO" id="GO:0016829">
    <property type="term" value="F:lyase activity"/>
    <property type="evidence" value="ECO:0007669"/>
    <property type="project" value="UniProtKB-KW"/>
</dbReference>
<evidence type="ECO:0000256" key="1">
    <source>
        <dbReference type="SAM" id="Phobius"/>
    </source>
</evidence>